<dbReference type="HOGENOM" id="CLU_1429278_0_0_1"/>
<accession>R7TKC8</accession>
<dbReference type="EnsemblMetazoa" id="CapteT214140">
    <property type="protein sequence ID" value="CapteP214140"/>
    <property type="gene ID" value="CapteG214140"/>
</dbReference>
<evidence type="ECO:0000313" key="2">
    <source>
        <dbReference type="EnsemblMetazoa" id="CapteP214140"/>
    </source>
</evidence>
<organism evidence="1">
    <name type="scientific">Capitella teleta</name>
    <name type="common">Polychaete worm</name>
    <dbReference type="NCBI Taxonomy" id="283909"/>
    <lineage>
        <taxon>Eukaryota</taxon>
        <taxon>Metazoa</taxon>
        <taxon>Spiralia</taxon>
        <taxon>Lophotrochozoa</taxon>
        <taxon>Annelida</taxon>
        <taxon>Polychaeta</taxon>
        <taxon>Sedentaria</taxon>
        <taxon>Scolecida</taxon>
        <taxon>Capitellidae</taxon>
        <taxon>Capitella</taxon>
    </lineage>
</organism>
<dbReference type="Proteomes" id="UP000014760">
    <property type="component" value="Unassembled WGS sequence"/>
</dbReference>
<reference evidence="1 3" key="2">
    <citation type="journal article" date="2013" name="Nature">
        <title>Insights into bilaterian evolution from three spiralian genomes.</title>
        <authorList>
            <person name="Simakov O."/>
            <person name="Marletaz F."/>
            <person name="Cho S.J."/>
            <person name="Edsinger-Gonzales E."/>
            <person name="Havlak P."/>
            <person name="Hellsten U."/>
            <person name="Kuo D.H."/>
            <person name="Larsson T."/>
            <person name="Lv J."/>
            <person name="Arendt D."/>
            <person name="Savage R."/>
            <person name="Osoegawa K."/>
            <person name="de Jong P."/>
            <person name="Grimwood J."/>
            <person name="Chapman J.A."/>
            <person name="Shapiro H."/>
            <person name="Aerts A."/>
            <person name="Otillar R.P."/>
            <person name="Terry A.Y."/>
            <person name="Boore J.L."/>
            <person name="Grigoriev I.V."/>
            <person name="Lindberg D.R."/>
            <person name="Seaver E.C."/>
            <person name="Weisblat D.A."/>
            <person name="Putnam N.H."/>
            <person name="Rokhsar D.S."/>
        </authorList>
    </citation>
    <scope>NUCLEOTIDE SEQUENCE</scope>
    <source>
        <strain evidence="1 3">I ESC-2004</strain>
    </source>
</reference>
<dbReference type="AlphaFoldDB" id="R7TKC8"/>
<gene>
    <name evidence="1" type="ORF">CAPTEDRAFT_214140</name>
</gene>
<reference evidence="2" key="3">
    <citation type="submission" date="2015-06" db="UniProtKB">
        <authorList>
            <consortium name="EnsemblMetazoa"/>
        </authorList>
    </citation>
    <scope>IDENTIFICATION</scope>
</reference>
<sequence>MNMVQCDVPLDDLEPSVFEIEEILEAIEVEEVTYIDSDHDYDDDDEEEEVAEDVEVDMEVIFAKPITMIHGDVMNTFAEGVWGDYPADGQLQVEMEVLSEEDDFVSALSTTYQGDEIAWVTTSEDDVGSLINAFINAWDNDFNQEEEFIEHHFEKKDKMIARNLVSRVTNVIFRLVAIIAEMSRRDSSTD</sequence>
<dbReference type="EMBL" id="KB309537">
    <property type="protein sequence ID" value="ELT94164.1"/>
    <property type="molecule type" value="Genomic_DNA"/>
</dbReference>
<dbReference type="EMBL" id="AMQN01000326">
    <property type="status" value="NOT_ANNOTATED_CDS"/>
    <property type="molecule type" value="Genomic_DNA"/>
</dbReference>
<keyword evidence="3" id="KW-1185">Reference proteome</keyword>
<evidence type="ECO:0000313" key="3">
    <source>
        <dbReference type="Proteomes" id="UP000014760"/>
    </source>
</evidence>
<evidence type="ECO:0000313" key="1">
    <source>
        <dbReference type="EMBL" id="ELT94164.1"/>
    </source>
</evidence>
<name>R7TKC8_CAPTE</name>
<proteinExistence type="predicted"/>
<reference evidence="3" key="1">
    <citation type="submission" date="2012-12" db="EMBL/GenBank/DDBJ databases">
        <authorList>
            <person name="Hellsten U."/>
            <person name="Grimwood J."/>
            <person name="Chapman J.A."/>
            <person name="Shapiro H."/>
            <person name="Aerts A."/>
            <person name="Otillar R.P."/>
            <person name="Terry A.Y."/>
            <person name="Boore J.L."/>
            <person name="Simakov O."/>
            <person name="Marletaz F."/>
            <person name="Cho S.-J."/>
            <person name="Edsinger-Gonzales E."/>
            <person name="Havlak P."/>
            <person name="Kuo D.-H."/>
            <person name="Larsson T."/>
            <person name="Lv J."/>
            <person name="Arendt D."/>
            <person name="Savage R."/>
            <person name="Osoegawa K."/>
            <person name="de Jong P."/>
            <person name="Lindberg D.R."/>
            <person name="Seaver E.C."/>
            <person name="Weisblat D.A."/>
            <person name="Putnam N.H."/>
            <person name="Grigoriev I.V."/>
            <person name="Rokhsar D.S."/>
        </authorList>
    </citation>
    <scope>NUCLEOTIDE SEQUENCE</scope>
    <source>
        <strain evidence="3">I ESC-2004</strain>
    </source>
</reference>
<protein>
    <submittedName>
        <fullName evidence="1 2">Uncharacterized protein</fullName>
    </submittedName>
</protein>